<feature type="domain" description="D-isomer specific 2-hydroxyacid dehydrogenase catalytic" evidence="4">
    <location>
        <begin position="39"/>
        <end position="321"/>
    </location>
</feature>
<protein>
    <submittedName>
        <fullName evidence="6">Phosphoglycerate dehydrogenase</fullName>
    </submittedName>
</protein>
<dbReference type="InterPro" id="IPR006140">
    <property type="entry name" value="D-isomer_DH_NAD-bd"/>
</dbReference>
<dbReference type="CDD" id="cd12165">
    <property type="entry name" value="2-Hacid_dh_6"/>
    <property type="match status" value="1"/>
</dbReference>
<dbReference type="Proteomes" id="UP000646478">
    <property type="component" value="Unassembled WGS sequence"/>
</dbReference>
<evidence type="ECO:0000256" key="3">
    <source>
        <dbReference type="RuleBase" id="RU003719"/>
    </source>
</evidence>
<keyword evidence="2" id="KW-0520">NAD</keyword>
<dbReference type="GO" id="GO:0051287">
    <property type="term" value="F:NAD binding"/>
    <property type="evidence" value="ECO:0007669"/>
    <property type="project" value="InterPro"/>
</dbReference>
<evidence type="ECO:0000313" key="6">
    <source>
        <dbReference type="EMBL" id="GGA86073.1"/>
    </source>
</evidence>
<dbReference type="RefSeq" id="WP_188822509.1">
    <property type="nucleotide sequence ID" value="NZ_BMHH01000004.1"/>
</dbReference>
<reference evidence="6" key="1">
    <citation type="journal article" date="2014" name="Int. J. Syst. Evol. Microbiol.">
        <title>Complete genome sequence of Corynebacterium casei LMG S-19264T (=DSM 44701T), isolated from a smear-ripened cheese.</title>
        <authorList>
            <consortium name="US DOE Joint Genome Institute (JGI-PGF)"/>
            <person name="Walter F."/>
            <person name="Albersmeier A."/>
            <person name="Kalinowski J."/>
            <person name="Ruckert C."/>
        </authorList>
    </citation>
    <scope>NUCLEOTIDE SEQUENCE</scope>
    <source>
        <strain evidence="6">CGMCC 1.15082</strain>
    </source>
</reference>
<dbReference type="Pfam" id="PF02826">
    <property type="entry name" value="2-Hacid_dh_C"/>
    <property type="match status" value="1"/>
</dbReference>
<dbReference type="InterPro" id="IPR050223">
    <property type="entry name" value="D-isomer_2-hydroxyacid_DH"/>
</dbReference>
<keyword evidence="7" id="KW-1185">Reference proteome</keyword>
<dbReference type="Pfam" id="PF00389">
    <property type="entry name" value="2-Hacid_dh"/>
    <property type="match status" value="1"/>
</dbReference>
<comment type="caution">
    <text evidence="6">The sequence shown here is derived from an EMBL/GenBank/DDBJ whole genome shotgun (WGS) entry which is preliminary data.</text>
</comment>
<feature type="domain" description="D-isomer specific 2-hydroxyacid dehydrogenase NAD-binding" evidence="5">
    <location>
        <begin position="107"/>
        <end position="290"/>
    </location>
</feature>
<dbReference type="SUPFAM" id="SSF52283">
    <property type="entry name" value="Formate/glycerate dehydrogenase catalytic domain-like"/>
    <property type="match status" value="1"/>
</dbReference>
<name>A0A916WCM9_9HYPH</name>
<dbReference type="InterPro" id="IPR036291">
    <property type="entry name" value="NAD(P)-bd_dom_sf"/>
</dbReference>
<reference evidence="6" key="2">
    <citation type="submission" date="2020-09" db="EMBL/GenBank/DDBJ databases">
        <authorList>
            <person name="Sun Q."/>
            <person name="Zhou Y."/>
        </authorList>
    </citation>
    <scope>NUCLEOTIDE SEQUENCE</scope>
    <source>
        <strain evidence="6">CGMCC 1.15082</strain>
    </source>
</reference>
<keyword evidence="1 3" id="KW-0560">Oxidoreductase</keyword>
<dbReference type="InterPro" id="IPR006139">
    <property type="entry name" value="D-isomer_2_OHA_DH_cat_dom"/>
</dbReference>
<evidence type="ECO:0000256" key="1">
    <source>
        <dbReference type="ARBA" id="ARBA00023002"/>
    </source>
</evidence>
<dbReference type="AlphaFoldDB" id="A0A916WCM9"/>
<gene>
    <name evidence="6" type="primary">serA</name>
    <name evidence="6" type="ORF">GCM10011491_12100</name>
</gene>
<dbReference type="GO" id="GO:0030267">
    <property type="term" value="F:glyoxylate reductase (NADPH) activity"/>
    <property type="evidence" value="ECO:0007669"/>
    <property type="project" value="TreeGrafter"/>
</dbReference>
<dbReference type="PANTHER" id="PTHR10996:SF178">
    <property type="entry name" value="2-HYDROXYACID DEHYDROGENASE YGL185C-RELATED"/>
    <property type="match status" value="1"/>
</dbReference>
<dbReference type="SUPFAM" id="SSF51735">
    <property type="entry name" value="NAD(P)-binding Rossmann-fold domains"/>
    <property type="match status" value="1"/>
</dbReference>
<accession>A0A916WCM9</accession>
<organism evidence="6 7">
    <name type="scientific">Brucella endophytica</name>
    <dbReference type="NCBI Taxonomy" id="1963359"/>
    <lineage>
        <taxon>Bacteria</taxon>
        <taxon>Pseudomonadati</taxon>
        <taxon>Pseudomonadota</taxon>
        <taxon>Alphaproteobacteria</taxon>
        <taxon>Hyphomicrobiales</taxon>
        <taxon>Brucellaceae</taxon>
        <taxon>Brucella/Ochrobactrum group</taxon>
        <taxon>Brucella</taxon>
    </lineage>
</organism>
<dbReference type="GO" id="GO:0016618">
    <property type="term" value="F:hydroxypyruvate reductase [NAD(P)H] activity"/>
    <property type="evidence" value="ECO:0007669"/>
    <property type="project" value="TreeGrafter"/>
</dbReference>
<dbReference type="Gene3D" id="3.40.50.720">
    <property type="entry name" value="NAD(P)-binding Rossmann-like Domain"/>
    <property type="match status" value="2"/>
</dbReference>
<dbReference type="PANTHER" id="PTHR10996">
    <property type="entry name" value="2-HYDROXYACID DEHYDROGENASE-RELATED"/>
    <property type="match status" value="1"/>
</dbReference>
<comment type="similarity">
    <text evidence="3">Belongs to the D-isomer specific 2-hydroxyacid dehydrogenase family.</text>
</comment>
<evidence type="ECO:0000256" key="2">
    <source>
        <dbReference type="ARBA" id="ARBA00023027"/>
    </source>
</evidence>
<evidence type="ECO:0000259" key="4">
    <source>
        <dbReference type="Pfam" id="PF00389"/>
    </source>
</evidence>
<evidence type="ECO:0000313" key="7">
    <source>
        <dbReference type="Proteomes" id="UP000646478"/>
    </source>
</evidence>
<sequence>MINIAFHGSTTASYHDDFRNFLQSDARVSLLPDELRDHADIAAFENADVIIGNRFTASMPTPLRLKLYHVSATGYDRIDFAALASSVMVCNCFGHEQGIAEYVMAAILGTRIPLQMADAGLRQGKWLFRSASVATAHGEIGGLTVGLLGYGHIGKAIARRARAFNMRVLAANRSAVAVGENVDAYFSLADLDDFYGAADFIVVSLPLSDETRGFVGERAFSRMRKSATVINVGRGPVINEQALYDALAARSIGGAVIDTWYQYPGDDEAIRPSRLPFENLDNILMTPHMSGWTNGTIRRRAQTMASNIDAYFSGGICTNIIREPERTDAA</sequence>
<proteinExistence type="inferred from homology"/>
<evidence type="ECO:0000259" key="5">
    <source>
        <dbReference type="Pfam" id="PF02826"/>
    </source>
</evidence>
<dbReference type="GO" id="GO:0005829">
    <property type="term" value="C:cytosol"/>
    <property type="evidence" value="ECO:0007669"/>
    <property type="project" value="TreeGrafter"/>
</dbReference>
<dbReference type="EMBL" id="BMHH01000004">
    <property type="protein sequence ID" value="GGA86073.1"/>
    <property type="molecule type" value="Genomic_DNA"/>
</dbReference>